<dbReference type="AlphaFoldDB" id="A0A6C0H0Z7"/>
<evidence type="ECO:0000313" key="2">
    <source>
        <dbReference type="EMBL" id="QHT74050.1"/>
    </source>
</evidence>
<name>A0A6C0H0Z7_9ZZZZ</name>
<reference evidence="2" key="1">
    <citation type="journal article" date="2020" name="Nature">
        <title>Giant virus diversity and host interactions through global metagenomics.</title>
        <authorList>
            <person name="Schulz F."/>
            <person name="Roux S."/>
            <person name="Paez-Espino D."/>
            <person name="Jungbluth S."/>
            <person name="Walsh D.A."/>
            <person name="Denef V.J."/>
            <person name="McMahon K.D."/>
            <person name="Konstantinidis K.T."/>
            <person name="Eloe-Fadrosh E.A."/>
            <person name="Kyrpides N.C."/>
            <person name="Woyke T."/>
        </authorList>
    </citation>
    <scope>NUCLEOTIDE SEQUENCE</scope>
    <source>
        <strain evidence="2">GVMAG-M-3300023179-4</strain>
    </source>
</reference>
<dbReference type="EMBL" id="MN739836">
    <property type="protein sequence ID" value="QHT74050.1"/>
    <property type="molecule type" value="Genomic_DNA"/>
</dbReference>
<proteinExistence type="predicted"/>
<feature type="region of interest" description="Disordered" evidence="1">
    <location>
        <begin position="86"/>
        <end position="127"/>
    </location>
</feature>
<feature type="compositionally biased region" description="Basic residues" evidence="1">
    <location>
        <begin position="101"/>
        <end position="127"/>
    </location>
</feature>
<feature type="compositionally biased region" description="Basic and acidic residues" evidence="1">
    <location>
        <begin position="86"/>
        <end position="96"/>
    </location>
</feature>
<evidence type="ECO:0000256" key="1">
    <source>
        <dbReference type="SAM" id="MobiDB-lite"/>
    </source>
</evidence>
<accession>A0A6C0H0Z7</accession>
<sequence length="127" mass="14095">MMLEICQLKKGKKIVDEEYVIQGEKGLKIKYFHKDDKESEKIVITGKDGKYKIKSTVNGEVTEKDLDEYDLKKELKGSKLKFAKEQLKGGAKKADIDLAGGRKRSKKAGSKKAGSKKAGSKKTGSKK</sequence>
<protein>
    <submittedName>
        <fullName evidence="2">Uncharacterized protein</fullName>
    </submittedName>
</protein>
<organism evidence="2">
    <name type="scientific">viral metagenome</name>
    <dbReference type="NCBI Taxonomy" id="1070528"/>
    <lineage>
        <taxon>unclassified sequences</taxon>
        <taxon>metagenomes</taxon>
        <taxon>organismal metagenomes</taxon>
    </lineage>
</organism>